<organism evidence="4 5">
    <name type="scientific">Halapricum desulfuricans</name>
    <dbReference type="NCBI Taxonomy" id="2841257"/>
    <lineage>
        <taxon>Archaea</taxon>
        <taxon>Methanobacteriati</taxon>
        <taxon>Methanobacteriota</taxon>
        <taxon>Stenosarchaea group</taxon>
        <taxon>Halobacteria</taxon>
        <taxon>Halobacteriales</taxon>
        <taxon>Haloarculaceae</taxon>
        <taxon>Halapricum</taxon>
    </lineage>
</organism>
<dbReference type="EMBL" id="CP064787">
    <property type="protein sequence ID" value="QSG05007.1"/>
    <property type="molecule type" value="Genomic_DNA"/>
</dbReference>
<dbReference type="GeneID" id="68854296"/>
<evidence type="ECO:0000313" key="4">
    <source>
        <dbReference type="EMBL" id="QSG05007.1"/>
    </source>
</evidence>
<feature type="transmembrane region" description="Helical" evidence="2">
    <location>
        <begin position="81"/>
        <end position="101"/>
    </location>
</feature>
<evidence type="ECO:0000259" key="3">
    <source>
        <dbReference type="Pfam" id="PF23994"/>
    </source>
</evidence>
<gene>
    <name evidence="4" type="ORF">HSR121_0652</name>
</gene>
<dbReference type="AlphaFoldDB" id="A0A897MX23"/>
<feature type="compositionally biased region" description="Basic and acidic residues" evidence="1">
    <location>
        <begin position="20"/>
        <end position="42"/>
    </location>
</feature>
<dbReference type="Pfam" id="PF23994">
    <property type="entry name" value="DUF7312"/>
    <property type="match status" value="1"/>
</dbReference>
<feature type="compositionally biased region" description="Acidic residues" evidence="1">
    <location>
        <begin position="1"/>
        <end position="17"/>
    </location>
</feature>
<name>A0A897MX23_9EURY</name>
<evidence type="ECO:0000313" key="5">
    <source>
        <dbReference type="Proteomes" id="UP000663525"/>
    </source>
</evidence>
<feature type="region of interest" description="Disordered" evidence="1">
    <location>
        <begin position="1"/>
        <end position="68"/>
    </location>
</feature>
<protein>
    <recommendedName>
        <fullName evidence="3">DUF7312 domain-containing protein</fullName>
    </recommendedName>
</protein>
<keyword evidence="2" id="KW-0812">Transmembrane</keyword>
<evidence type="ECO:0000256" key="1">
    <source>
        <dbReference type="SAM" id="MobiDB-lite"/>
    </source>
</evidence>
<dbReference type="InterPro" id="IPR055736">
    <property type="entry name" value="DUF7312"/>
</dbReference>
<proteinExistence type="predicted"/>
<dbReference type="Proteomes" id="UP000663525">
    <property type="component" value="Chromosome"/>
</dbReference>
<dbReference type="RefSeq" id="WP_229114584.1">
    <property type="nucleotide sequence ID" value="NZ_CP064787.1"/>
</dbReference>
<accession>A0A897MX23</accession>
<reference evidence="4" key="1">
    <citation type="submission" date="2020-11" db="EMBL/GenBank/DDBJ databases">
        <title>Carbohydrate-dependent, anaerobic sulfur respiration: A novel catabolism in halophilic archaea.</title>
        <authorList>
            <person name="Sorokin D.Y."/>
            <person name="Messina E."/>
            <person name="Smedile F."/>
            <person name="La Cono V."/>
            <person name="Hallsworth J.E."/>
            <person name="Yakimov M.M."/>
        </authorList>
    </citation>
    <scope>NUCLEOTIDE SEQUENCE</scope>
    <source>
        <strain evidence="4">HSR12-1</strain>
    </source>
</reference>
<sequence>MADDDSDWAFETEEVGDDSASGRDDRSDGERDTVSEHDDGEWRFSLSDLEDDQSAVEGNVFGSPTSDTEVIEAGSPDLENVFFLLVGVLLALAFFLQFYLAGAGPG</sequence>
<keyword evidence="2" id="KW-1133">Transmembrane helix</keyword>
<keyword evidence="2" id="KW-0472">Membrane</keyword>
<feature type="domain" description="DUF7312" evidence="3">
    <location>
        <begin position="39"/>
        <end position="97"/>
    </location>
</feature>
<evidence type="ECO:0000256" key="2">
    <source>
        <dbReference type="SAM" id="Phobius"/>
    </source>
</evidence>